<gene>
    <name evidence="3" type="ORF">SCHPADRAFT_1001830</name>
</gene>
<evidence type="ECO:0000313" key="4">
    <source>
        <dbReference type="Proteomes" id="UP000053477"/>
    </source>
</evidence>
<dbReference type="InterPro" id="IPR011333">
    <property type="entry name" value="SKP1/BTB/POZ_sf"/>
</dbReference>
<sequence>MPPKRRRTSESLPAKDEGFQESSAQPHKDIWHSDGSIVLATDVHLYRVHKSLLSKHSKILKDLLEIPTADANTEFWEDVPIVRMAGDKDDEVSVLLEALYDRNFRDTLRGYQIAALSSLLSISTKYDFDGIRADVLRTLKSFFPNEFKNLGISKRLWSNLFSKGLFELLVVAHRCEAQSILPTVYYLCATFPINSILERLHILPEECMKNILRGRDVLCCMSQGLSVRTMQAMRGDGLFSKTCRTVPSHCLEKLRAKIDGKYALDRFIFILDQPERGVLEGLSVEQSGVCNLCASAYAKGLNDLKKQVWDNLPVFFMRKKWEELCDK</sequence>
<reference evidence="3 4" key="1">
    <citation type="submission" date="2015-04" db="EMBL/GenBank/DDBJ databases">
        <title>Complete genome sequence of Schizopora paradoxa KUC8140, a cosmopolitan wood degrader in East Asia.</title>
        <authorList>
            <consortium name="DOE Joint Genome Institute"/>
            <person name="Min B."/>
            <person name="Park H."/>
            <person name="Jang Y."/>
            <person name="Kim J.-J."/>
            <person name="Kim K.H."/>
            <person name="Pangilinan J."/>
            <person name="Lipzen A."/>
            <person name="Riley R."/>
            <person name="Grigoriev I.V."/>
            <person name="Spatafora J.W."/>
            <person name="Choi I.-G."/>
        </authorList>
    </citation>
    <scope>NUCLEOTIDE SEQUENCE [LARGE SCALE GENOMIC DNA]</scope>
    <source>
        <strain evidence="3 4">KUC8140</strain>
    </source>
</reference>
<dbReference type="AlphaFoldDB" id="A0A0H2RQX3"/>
<name>A0A0H2RQX3_9AGAM</name>
<keyword evidence="4" id="KW-1185">Reference proteome</keyword>
<organism evidence="3 4">
    <name type="scientific">Schizopora paradoxa</name>
    <dbReference type="NCBI Taxonomy" id="27342"/>
    <lineage>
        <taxon>Eukaryota</taxon>
        <taxon>Fungi</taxon>
        <taxon>Dikarya</taxon>
        <taxon>Basidiomycota</taxon>
        <taxon>Agaricomycotina</taxon>
        <taxon>Agaricomycetes</taxon>
        <taxon>Hymenochaetales</taxon>
        <taxon>Schizoporaceae</taxon>
        <taxon>Schizopora</taxon>
    </lineage>
</organism>
<evidence type="ECO:0000256" key="1">
    <source>
        <dbReference type="SAM" id="MobiDB-lite"/>
    </source>
</evidence>
<protein>
    <recommendedName>
        <fullName evidence="2">BTB domain-containing protein</fullName>
    </recommendedName>
</protein>
<dbReference type="InterPro" id="IPR000210">
    <property type="entry name" value="BTB/POZ_dom"/>
</dbReference>
<dbReference type="EMBL" id="KQ086153">
    <property type="protein sequence ID" value="KLO07216.1"/>
    <property type="molecule type" value="Genomic_DNA"/>
</dbReference>
<dbReference type="Gene3D" id="3.30.710.10">
    <property type="entry name" value="Potassium Channel Kv1.1, Chain A"/>
    <property type="match status" value="1"/>
</dbReference>
<feature type="region of interest" description="Disordered" evidence="1">
    <location>
        <begin position="1"/>
        <end position="28"/>
    </location>
</feature>
<accession>A0A0H2RQX3</accession>
<proteinExistence type="predicted"/>
<evidence type="ECO:0000259" key="2">
    <source>
        <dbReference type="PROSITE" id="PS50097"/>
    </source>
</evidence>
<dbReference type="Proteomes" id="UP000053477">
    <property type="component" value="Unassembled WGS sequence"/>
</dbReference>
<dbReference type="InParanoid" id="A0A0H2RQX3"/>
<dbReference type="PROSITE" id="PS50097">
    <property type="entry name" value="BTB"/>
    <property type="match status" value="1"/>
</dbReference>
<evidence type="ECO:0000313" key="3">
    <source>
        <dbReference type="EMBL" id="KLO07216.1"/>
    </source>
</evidence>
<dbReference type="OrthoDB" id="3027208at2759"/>
<feature type="domain" description="BTB" evidence="2">
    <location>
        <begin position="33"/>
        <end position="101"/>
    </location>
</feature>